<dbReference type="RefSeq" id="WP_013253170.1">
    <property type="nucleotide sequence ID" value="NC_014364.1"/>
</dbReference>
<evidence type="ECO:0000313" key="6">
    <source>
        <dbReference type="EMBL" id="ADK79706.1"/>
    </source>
</evidence>
<feature type="domain" description="HTH iclR-type" evidence="4">
    <location>
        <begin position="7"/>
        <end position="74"/>
    </location>
</feature>
<dbReference type="eggNOG" id="COG1414">
    <property type="taxonomic scope" value="Bacteria"/>
</dbReference>
<evidence type="ECO:0000259" key="5">
    <source>
        <dbReference type="PROSITE" id="PS51078"/>
    </source>
</evidence>
<dbReference type="InterPro" id="IPR050707">
    <property type="entry name" value="HTH_MetabolicPath_Reg"/>
</dbReference>
<proteinExistence type="predicted"/>
<evidence type="ECO:0000256" key="3">
    <source>
        <dbReference type="ARBA" id="ARBA00023163"/>
    </source>
</evidence>
<dbReference type="InterPro" id="IPR029016">
    <property type="entry name" value="GAF-like_dom_sf"/>
</dbReference>
<dbReference type="CDD" id="cd00090">
    <property type="entry name" value="HTH_ARSR"/>
    <property type="match status" value="1"/>
</dbReference>
<organism evidence="6 7">
    <name type="scientific">Sediminispirochaeta smaragdinae (strain DSM 11293 / JCM 15392 / SEBR 4228)</name>
    <name type="common">Spirochaeta smaragdinae</name>
    <dbReference type="NCBI Taxonomy" id="573413"/>
    <lineage>
        <taxon>Bacteria</taxon>
        <taxon>Pseudomonadati</taxon>
        <taxon>Spirochaetota</taxon>
        <taxon>Spirochaetia</taxon>
        <taxon>Spirochaetales</taxon>
        <taxon>Spirochaetaceae</taxon>
        <taxon>Sediminispirochaeta</taxon>
    </lineage>
</organism>
<dbReference type="KEGG" id="ssm:Spirs_0561"/>
<dbReference type="InterPro" id="IPR014757">
    <property type="entry name" value="Tscrpt_reg_IclR_C"/>
</dbReference>
<keyword evidence="1" id="KW-0805">Transcription regulation</keyword>
<dbReference type="InterPro" id="IPR011991">
    <property type="entry name" value="ArsR-like_HTH"/>
</dbReference>
<dbReference type="STRING" id="573413.Spirs_0561"/>
<dbReference type="Gene3D" id="1.10.10.10">
    <property type="entry name" value="Winged helix-like DNA-binding domain superfamily/Winged helix DNA-binding domain"/>
    <property type="match status" value="1"/>
</dbReference>
<keyword evidence="2" id="KW-0238">DNA-binding</keyword>
<dbReference type="GO" id="GO:0003700">
    <property type="term" value="F:DNA-binding transcription factor activity"/>
    <property type="evidence" value="ECO:0007669"/>
    <property type="project" value="TreeGrafter"/>
</dbReference>
<sequence>MADHGVIHTVVTASEILEYIAEKGGAQPAEIAKDLGLARANVHRHIATLYNLGFVEKRSDGRCVLTFRLFELGNTVPHTRNLIDPARPAMLRLSQDTGQTVNHGILHEASVLFIDKVDANAYLMLERPIGTCQPLYCTSLGKVLLAFQPEAERERLISSLDLIRHTEHTITDRDRLREALNLIREEGFGCDFQEMTNELNCVAAPVFGSEGKIVSAISISAPVDHFDRAAIEAVVTSLTAIADEVSRHMTR</sequence>
<dbReference type="Proteomes" id="UP000002318">
    <property type="component" value="Chromosome"/>
</dbReference>
<dbReference type="PROSITE" id="PS51077">
    <property type="entry name" value="HTH_ICLR"/>
    <property type="match status" value="1"/>
</dbReference>
<keyword evidence="7" id="KW-1185">Reference proteome</keyword>
<dbReference type="PANTHER" id="PTHR30136:SF35">
    <property type="entry name" value="HTH-TYPE TRANSCRIPTIONAL REGULATOR RV1719"/>
    <property type="match status" value="1"/>
</dbReference>
<feature type="domain" description="IclR-ED" evidence="5">
    <location>
        <begin position="68"/>
        <end position="251"/>
    </location>
</feature>
<dbReference type="Gene3D" id="3.30.450.40">
    <property type="match status" value="1"/>
</dbReference>
<dbReference type="InterPro" id="IPR036390">
    <property type="entry name" value="WH_DNA-bd_sf"/>
</dbReference>
<dbReference type="HOGENOM" id="CLU_062618_7_1_12"/>
<dbReference type="EMBL" id="CP002116">
    <property type="protein sequence ID" value="ADK79706.1"/>
    <property type="molecule type" value="Genomic_DNA"/>
</dbReference>
<evidence type="ECO:0000313" key="7">
    <source>
        <dbReference type="Proteomes" id="UP000002318"/>
    </source>
</evidence>
<dbReference type="SUPFAM" id="SSF46785">
    <property type="entry name" value="Winged helix' DNA-binding domain"/>
    <property type="match status" value="1"/>
</dbReference>
<dbReference type="GO" id="GO:0003677">
    <property type="term" value="F:DNA binding"/>
    <property type="evidence" value="ECO:0007669"/>
    <property type="project" value="UniProtKB-KW"/>
</dbReference>
<accession>E1RBH6</accession>
<dbReference type="Pfam" id="PF09339">
    <property type="entry name" value="HTH_IclR"/>
    <property type="match status" value="1"/>
</dbReference>
<evidence type="ECO:0000256" key="2">
    <source>
        <dbReference type="ARBA" id="ARBA00023125"/>
    </source>
</evidence>
<dbReference type="InterPro" id="IPR005471">
    <property type="entry name" value="Tscrpt_reg_IclR_N"/>
</dbReference>
<dbReference type="SUPFAM" id="SSF55781">
    <property type="entry name" value="GAF domain-like"/>
    <property type="match status" value="1"/>
</dbReference>
<dbReference type="PANTHER" id="PTHR30136">
    <property type="entry name" value="HELIX-TURN-HELIX TRANSCRIPTIONAL REGULATOR, ICLR FAMILY"/>
    <property type="match status" value="1"/>
</dbReference>
<protein>
    <submittedName>
        <fullName evidence="6">Transcriptional regulator, IclR family</fullName>
    </submittedName>
</protein>
<dbReference type="OrthoDB" id="9791752at2"/>
<reference evidence="6 7" key="1">
    <citation type="journal article" date="2010" name="Stand. Genomic Sci.">
        <title>Complete genome sequence of Spirochaeta smaragdinae type strain (SEBR 4228).</title>
        <authorList>
            <person name="Mavromatis K."/>
            <person name="Yasawong M."/>
            <person name="Chertkov O."/>
            <person name="Lapidus A."/>
            <person name="Lucas S."/>
            <person name="Nolan M."/>
            <person name="Del Rio T.G."/>
            <person name="Tice H."/>
            <person name="Cheng J.F."/>
            <person name="Pitluck S."/>
            <person name="Liolios K."/>
            <person name="Ivanova N."/>
            <person name="Tapia R."/>
            <person name="Han C."/>
            <person name="Bruce D."/>
            <person name="Goodwin L."/>
            <person name="Pati A."/>
            <person name="Chen A."/>
            <person name="Palaniappan K."/>
            <person name="Land M."/>
            <person name="Hauser L."/>
            <person name="Chang Y.J."/>
            <person name="Jeffries C.D."/>
            <person name="Detter J.C."/>
            <person name="Rohde M."/>
            <person name="Brambilla E."/>
            <person name="Spring S."/>
            <person name="Goker M."/>
            <person name="Sikorski J."/>
            <person name="Woyke T."/>
            <person name="Bristow J."/>
            <person name="Eisen J.A."/>
            <person name="Markowitz V."/>
            <person name="Hugenholtz P."/>
            <person name="Klenk H.P."/>
            <person name="Kyrpides N.C."/>
        </authorList>
    </citation>
    <scope>NUCLEOTIDE SEQUENCE [LARGE SCALE GENOMIC DNA]</scope>
    <source>
        <strain evidence="7">DSM 11293 / JCM 15392 / SEBR 4228</strain>
    </source>
</reference>
<dbReference type="PROSITE" id="PS51078">
    <property type="entry name" value="ICLR_ED"/>
    <property type="match status" value="1"/>
</dbReference>
<evidence type="ECO:0000259" key="4">
    <source>
        <dbReference type="PROSITE" id="PS51077"/>
    </source>
</evidence>
<dbReference type="InterPro" id="IPR036388">
    <property type="entry name" value="WH-like_DNA-bd_sf"/>
</dbReference>
<evidence type="ECO:0000256" key="1">
    <source>
        <dbReference type="ARBA" id="ARBA00023015"/>
    </source>
</evidence>
<keyword evidence="3" id="KW-0804">Transcription</keyword>
<gene>
    <name evidence="6" type="ordered locus">Spirs_0561</name>
</gene>
<dbReference type="Pfam" id="PF01614">
    <property type="entry name" value="IclR_C"/>
    <property type="match status" value="1"/>
</dbReference>
<name>E1RBH6_SEDSS</name>
<dbReference type="GO" id="GO:0045892">
    <property type="term" value="P:negative regulation of DNA-templated transcription"/>
    <property type="evidence" value="ECO:0007669"/>
    <property type="project" value="TreeGrafter"/>
</dbReference>
<dbReference type="AlphaFoldDB" id="E1RBH6"/>
<dbReference type="SMART" id="SM00346">
    <property type="entry name" value="HTH_ICLR"/>
    <property type="match status" value="1"/>
</dbReference>